<protein>
    <submittedName>
        <fullName evidence="1">Uncharacterized protein</fullName>
    </submittedName>
</protein>
<sequence>MLQLLFFLSFGVGVLGVEKKVPDTYDWIGEVVCLIGVSIMP</sequence>
<comment type="caution">
    <text evidence="1">The sequence shown here is derived from an EMBL/GenBank/DDBJ whole genome shotgun (WGS) entry which is preliminary data.</text>
</comment>
<evidence type="ECO:0000313" key="2">
    <source>
        <dbReference type="Proteomes" id="UP001623041"/>
    </source>
</evidence>
<accession>A0ABW8RGW4</accession>
<dbReference type="RefSeq" id="WP_406581374.1">
    <property type="nucleotide sequence ID" value="NZ_JBJHQH010000010.1"/>
</dbReference>
<evidence type="ECO:0000313" key="1">
    <source>
        <dbReference type="EMBL" id="MFK9092731.1"/>
    </source>
</evidence>
<organism evidence="1 2">
    <name type="scientific">Bacillus salipaludis</name>
    <dbReference type="NCBI Taxonomy" id="2547811"/>
    <lineage>
        <taxon>Bacteria</taxon>
        <taxon>Bacillati</taxon>
        <taxon>Bacillota</taxon>
        <taxon>Bacilli</taxon>
        <taxon>Bacillales</taxon>
        <taxon>Bacillaceae</taxon>
        <taxon>Bacillus</taxon>
    </lineage>
</organism>
<proteinExistence type="predicted"/>
<dbReference type="EMBL" id="JBJHQH010000010">
    <property type="protein sequence ID" value="MFK9092731.1"/>
    <property type="molecule type" value="Genomic_DNA"/>
</dbReference>
<gene>
    <name evidence="1" type="ORF">ACJEBI_14730</name>
</gene>
<keyword evidence="2" id="KW-1185">Reference proteome</keyword>
<name>A0ABW8RGW4_9BACI</name>
<dbReference type="Proteomes" id="UP001623041">
    <property type="component" value="Unassembled WGS sequence"/>
</dbReference>
<reference evidence="1 2" key="1">
    <citation type="submission" date="2024-11" db="EMBL/GenBank/DDBJ databases">
        <authorList>
            <person name="Lucas J.A."/>
        </authorList>
    </citation>
    <scope>NUCLEOTIDE SEQUENCE [LARGE SCALE GENOMIC DNA]</scope>
    <source>
        <strain evidence="1 2">Z 5.4</strain>
    </source>
</reference>